<dbReference type="FunFam" id="1.20.1560.10:FF:000011">
    <property type="entry name" value="Multidrug ABC transporter ATP-binding protein"/>
    <property type="match status" value="1"/>
</dbReference>
<feature type="transmembrane region" description="Helical" evidence="9">
    <location>
        <begin position="180"/>
        <end position="197"/>
    </location>
</feature>
<dbReference type="InterPro" id="IPR003593">
    <property type="entry name" value="AAA+_ATPase"/>
</dbReference>
<dbReference type="GO" id="GO:0005886">
    <property type="term" value="C:plasma membrane"/>
    <property type="evidence" value="ECO:0007669"/>
    <property type="project" value="UniProtKB-SubCell"/>
</dbReference>
<evidence type="ECO:0000256" key="6">
    <source>
        <dbReference type="ARBA" id="ARBA00022840"/>
    </source>
</evidence>
<feature type="transmembrane region" description="Helical" evidence="9">
    <location>
        <begin position="156"/>
        <end position="174"/>
    </location>
</feature>
<dbReference type="GO" id="GO:0016887">
    <property type="term" value="F:ATP hydrolysis activity"/>
    <property type="evidence" value="ECO:0007669"/>
    <property type="project" value="InterPro"/>
</dbReference>
<organism evidence="12 13">
    <name type="scientific">Candidatus Avidehalobacter gallistercoris</name>
    <dbReference type="NCBI Taxonomy" id="2840694"/>
    <lineage>
        <taxon>Bacteria</taxon>
        <taxon>Bacillati</taxon>
        <taxon>Bacillota</taxon>
        <taxon>Clostridia</taxon>
        <taxon>Eubacteriales</taxon>
        <taxon>Peptococcaceae</taxon>
        <taxon>Peptococcaceae incertae sedis</taxon>
        <taxon>Candidatus Avidehalobacter</taxon>
    </lineage>
</organism>
<feature type="domain" description="ABC transmembrane type-1" evidence="11">
    <location>
        <begin position="34"/>
        <end position="321"/>
    </location>
</feature>
<comment type="caution">
    <text evidence="12">The sequence shown here is derived from an EMBL/GenBank/DDBJ whole genome shotgun (WGS) entry which is preliminary data.</text>
</comment>
<dbReference type="PROSITE" id="PS50893">
    <property type="entry name" value="ABC_TRANSPORTER_2"/>
    <property type="match status" value="1"/>
</dbReference>
<keyword evidence="6 12" id="KW-0067">ATP-binding</keyword>
<dbReference type="InterPro" id="IPR017871">
    <property type="entry name" value="ABC_transporter-like_CS"/>
</dbReference>
<dbReference type="FunFam" id="3.40.50.300:FF:000287">
    <property type="entry name" value="Multidrug ABC transporter ATP-binding protein"/>
    <property type="match status" value="1"/>
</dbReference>
<proteinExistence type="predicted"/>
<dbReference type="InterPro" id="IPR036640">
    <property type="entry name" value="ABC1_TM_sf"/>
</dbReference>
<dbReference type="PANTHER" id="PTHR43394">
    <property type="entry name" value="ATP-DEPENDENT PERMEASE MDL1, MITOCHONDRIAL"/>
    <property type="match status" value="1"/>
</dbReference>
<dbReference type="Pfam" id="PF00664">
    <property type="entry name" value="ABC_membrane"/>
    <property type="match status" value="1"/>
</dbReference>
<evidence type="ECO:0000256" key="3">
    <source>
        <dbReference type="ARBA" id="ARBA00022475"/>
    </source>
</evidence>
<evidence type="ECO:0000256" key="1">
    <source>
        <dbReference type="ARBA" id="ARBA00004651"/>
    </source>
</evidence>
<evidence type="ECO:0000256" key="4">
    <source>
        <dbReference type="ARBA" id="ARBA00022692"/>
    </source>
</evidence>
<evidence type="ECO:0000256" key="9">
    <source>
        <dbReference type="SAM" id="Phobius"/>
    </source>
</evidence>
<feature type="transmembrane region" description="Helical" evidence="9">
    <location>
        <begin position="72"/>
        <end position="96"/>
    </location>
</feature>
<keyword evidence="8 9" id="KW-0472">Membrane</keyword>
<dbReference type="SMART" id="SM00382">
    <property type="entry name" value="AAA"/>
    <property type="match status" value="1"/>
</dbReference>
<feature type="transmembrane region" description="Helical" evidence="9">
    <location>
        <begin position="30"/>
        <end position="52"/>
    </location>
</feature>
<comment type="subcellular location">
    <subcellularLocation>
        <location evidence="1">Cell membrane</location>
        <topology evidence="1">Multi-pass membrane protein</topology>
    </subcellularLocation>
</comment>
<dbReference type="EMBL" id="DVMH01000033">
    <property type="protein sequence ID" value="HIU10888.1"/>
    <property type="molecule type" value="Genomic_DNA"/>
</dbReference>
<feature type="transmembrane region" description="Helical" evidence="9">
    <location>
        <begin position="271"/>
        <end position="299"/>
    </location>
</feature>
<dbReference type="InterPro" id="IPR011527">
    <property type="entry name" value="ABC1_TM_dom"/>
</dbReference>
<keyword evidence="4 9" id="KW-0812">Transmembrane</keyword>
<evidence type="ECO:0000259" key="11">
    <source>
        <dbReference type="PROSITE" id="PS50929"/>
    </source>
</evidence>
<dbReference type="InterPro" id="IPR027417">
    <property type="entry name" value="P-loop_NTPase"/>
</dbReference>
<keyword evidence="5" id="KW-0547">Nucleotide-binding</keyword>
<dbReference type="PROSITE" id="PS50929">
    <property type="entry name" value="ABC_TM1F"/>
    <property type="match status" value="1"/>
</dbReference>
<evidence type="ECO:0000256" key="7">
    <source>
        <dbReference type="ARBA" id="ARBA00022989"/>
    </source>
</evidence>
<dbReference type="Gene3D" id="3.40.50.300">
    <property type="entry name" value="P-loop containing nucleotide triphosphate hydrolases"/>
    <property type="match status" value="1"/>
</dbReference>
<dbReference type="PANTHER" id="PTHR43394:SF1">
    <property type="entry name" value="ATP-BINDING CASSETTE SUB-FAMILY B MEMBER 10, MITOCHONDRIAL"/>
    <property type="match status" value="1"/>
</dbReference>
<dbReference type="InterPro" id="IPR039421">
    <property type="entry name" value="Type_1_exporter"/>
</dbReference>
<evidence type="ECO:0000256" key="2">
    <source>
        <dbReference type="ARBA" id="ARBA00022448"/>
    </source>
</evidence>
<evidence type="ECO:0000313" key="12">
    <source>
        <dbReference type="EMBL" id="HIU10888.1"/>
    </source>
</evidence>
<reference evidence="12" key="2">
    <citation type="journal article" date="2021" name="PeerJ">
        <title>Extensive microbial diversity within the chicken gut microbiome revealed by metagenomics and culture.</title>
        <authorList>
            <person name="Gilroy R."/>
            <person name="Ravi A."/>
            <person name="Getino M."/>
            <person name="Pursley I."/>
            <person name="Horton D.L."/>
            <person name="Alikhan N.F."/>
            <person name="Baker D."/>
            <person name="Gharbi K."/>
            <person name="Hall N."/>
            <person name="Watson M."/>
            <person name="Adriaenssens E.M."/>
            <person name="Foster-Nyarko E."/>
            <person name="Jarju S."/>
            <person name="Secka A."/>
            <person name="Antonio M."/>
            <person name="Oren A."/>
            <person name="Chaudhuri R.R."/>
            <person name="La Ragione R."/>
            <person name="Hildebrand F."/>
            <person name="Pallen M.J."/>
        </authorList>
    </citation>
    <scope>NUCLEOTIDE SEQUENCE</scope>
    <source>
        <strain evidence="12">2830</strain>
    </source>
</reference>
<dbReference type="Proteomes" id="UP000824124">
    <property type="component" value="Unassembled WGS sequence"/>
</dbReference>
<keyword evidence="3" id="KW-1003">Cell membrane</keyword>
<dbReference type="Gene3D" id="1.20.1560.10">
    <property type="entry name" value="ABC transporter type 1, transmembrane domain"/>
    <property type="match status" value="1"/>
</dbReference>
<evidence type="ECO:0000256" key="5">
    <source>
        <dbReference type="ARBA" id="ARBA00022741"/>
    </source>
</evidence>
<gene>
    <name evidence="12" type="ORF">IAB00_06595</name>
</gene>
<feature type="domain" description="ABC transporter" evidence="10">
    <location>
        <begin position="381"/>
        <end position="615"/>
    </location>
</feature>
<sequence>MPHRNKGTARPNDILGTLKRLLKYLAPHKLRLMLVLPAILLSSAAAVAGSYFLKPLFNDYVVPFIGQENPDLSGFIRLIALMACIYLAGAAGTYIYNRLMVVVATKTLATIRKDMFAHMQKLPLAFFDKHPHGELMSRYTSDTDALHDALSMTLPSLLSCSATAIGVFGAMLILSPLLTLLILLMLCVMFVTVKLIGKRSSHYFQQQQKAIGRVNGYIEEMIEGQKVVRVFGHEDATQKGFAGLNDALCHASTNANTFANILMPVIMNLSYVNYALTAVLGAVLGVAGLIDLGTLASFLQFTRQFSQPIAQISQQFNNVLLALAGAERIFAILDEAPESDAGNVTLVRAEKDADGVWQEAPQGRYWLWKKGERYTEVKGDVRLQDVVFGYVPEKTVLHGVSFYAKPGQKIALVGSTGAGKTTITNLINRFYDIGEGQILYDGIDIKDIKKQDLRRSMAFVLQDSHLFSGTIRDNIRYGRPDSSDAEVEAAAKLANADVFIRHLPHGYETVISGDGGNLSQGQRQLLTIARAALADTPVLVMDEATSSVDTRTERLIEKGMDRLMENRTVFVIAHRLSTVRNANAILVLEGGQVVERGDHDELLAQRGRYYQLYNGLFELE</sequence>
<keyword evidence="7 9" id="KW-1133">Transmembrane helix</keyword>
<evidence type="ECO:0000313" key="13">
    <source>
        <dbReference type="Proteomes" id="UP000824124"/>
    </source>
</evidence>
<dbReference type="SUPFAM" id="SSF52540">
    <property type="entry name" value="P-loop containing nucleoside triphosphate hydrolases"/>
    <property type="match status" value="1"/>
</dbReference>
<keyword evidence="2" id="KW-0813">Transport</keyword>
<evidence type="ECO:0000259" key="10">
    <source>
        <dbReference type="PROSITE" id="PS50893"/>
    </source>
</evidence>
<name>A0A9D1KZ27_9FIRM</name>
<dbReference type="CDD" id="cd03254">
    <property type="entry name" value="ABCC_Glucan_exporter_like"/>
    <property type="match status" value="1"/>
</dbReference>
<reference evidence="12" key="1">
    <citation type="submission" date="2020-10" db="EMBL/GenBank/DDBJ databases">
        <authorList>
            <person name="Gilroy R."/>
        </authorList>
    </citation>
    <scope>NUCLEOTIDE SEQUENCE</scope>
    <source>
        <strain evidence="12">2830</strain>
    </source>
</reference>
<evidence type="ECO:0000256" key="8">
    <source>
        <dbReference type="ARBA" id="ARBA00023136"/>
    </source>
</evidence>
<dbReference type="Pfam" id="PF00005">
    <property type="entry name" value="ABC_tran"/>
    <property type="match status" value="1"/>
</dbReference>
<dbReference type="AlphaFoldDB" id="A0A9D1KZ27"/>
<dbReference type="InterPro" id="IPR003439">
    <property type="entry name" value="ABC_transporter-like_ATP-bd"/>
</dbReference>
<dbReference type="SUPFAM" id="SSF90123">
    <property type="entry name" value="ABC transporter transmembrane region"/>
    <property type="match status" value="1"/>
</dbReference>
<dbReference type="GO" id="GO:0005524">
    <property type="term" value="F:ATP binding"/>
    <property type="evidence" value="ECO:0007669"/>
    <property type="project" value="UniProtKB-KW"/>
</dbReference>
<dbReference type="PROSITE" id="PS00211">
    <property type="entry name" value="ABC_TRANSPORTER_1"/>
    <property type="match status" value="1"/>
</dbReference>
<dbReference type="GO" id="GO:0015421">
    <property type="term" value="F:ABC-type oligopeptide transporter activity"/>
    <property type="evidence" value="ECO:0007669"/>
    <property type="project" value="TreeGrafter"/>
</dbReference>
<accession>A0A9D1KZ27</accession>
<dbReference type="CDD" id="cd18547">
    <property type="entry name" value="ABC_6TM_Tm288_like"/>
    <property type="match status" value="1"/>
</dbReference>
<protein>
    <submittedName>
        <fullName evidence="12">ABC transporter ATP-binding protein</fullName>
    </submittedName>
</protein>